<name>A0A420HJ41_9PEZI</name>
<proteinExistence type="predicted"/>
<gene>
    <name evidence="2" type="ORF">GcM3_188028</name>
</gene>
<dbReference type="EMBL" id="MCBQ01018834">
    <property type="protein sequence ID" value="RKF57443.1"/>
    <property type="molecule type" value="Genomic_DNA"/>
</dbReference>
<evidence type="ECO:0000256" key="1">
    <source>
        <dbReference type="SAM" id="MobiDB-lite"/>
    </source>
</evidence>
<evidence type="ECO:0000313" key="2">
    <source>
        <dbReference type="EMBL" id="RKF57443.1"/>
    </source>
</evidence>
<feature type="compositionally biased region" description="Polar residues" evidence="1">
    <location>
        <begin position="52"/>
        <end position="71"/>
    </location>
</feature>
<feature type="compositionally biased region" description="Polar residues" evidence="1">
    <location>
        <begin position="132"/>
        <end position="144"/>
    </location>
</feature>
<feature type="region of interest" description="Disordered" evidence="1">
    <location>
        <begin position="1"/>
        <end position="93"/>
    </location>
</feature>
<feature type="region of interest" description="Disordered" evidence="1">
    <location>
        <begin position="132"/>
        <end position="188"/>
    </location>
</feature>
<feature type="compositionally biased region" description="Basic and acidic residues" evidence="1">
    <location>
        <begin position="16"/>
        <end position="40"/>
    </location>
</feature>
<feature type="compositionally biased region" description="Polar residues" evidence="1">
    <location>
        <begin position="79"/>
        <end position="91"/>
    </location>
</feature>
<keyword evidence="3" id="KW-1185">Reference proteome</keyword>
<comment type="caution">
    <text evidence="2">The sequence shown here is derived from an EMBL/GenBank/DDBJ whole genome shotgun (WGS) entry which is preliminary data.</text>
</comment>
<dbReference type="AlphaFoldDB" id="A0A420HJ41"/>
<organism evidence="2 3">
    <name type="scientific">Golovinomyces cichoracearum</name>
    <dbReference type="NCBI Taxonomy" id="62708"/>
    <lineage>
        <taxon>Eukaryota</taxon>
        <taxon>Fungi</taxon>
        <taxon>Dikarya</taxon>
        <taxon>Ascomycota</taxon>
        <taxon>Pezizomycotina</taxon>
        <taxon>Leotiomycetes</taxon>
        <taxon>Erysiphales</taxon>
        <taxon>Erysiphaceae</taxon>
        <taxon>Golovinomyces</taxon>
    </lineage>
</organism>
<accession>A0A420HJ41</accession>
<reference evidence="2 3" key="1">
    <citation type="journal article" date="2018" name="BMC Genomics">
        <title>Comparative genome analyses reveal sequence features reflecting distinct modes of host-adaptation between dicot and monocot powdery mildew.</title>
        <authorList>
            <person name="Wu Y."/>
            <person name="Ma X."/>
            <person name="Pan Z."/>
            <person name="Kale S.D."/>
            <person name="Song Y."/>
            <person name="King H."/>
            <person name="Zhang Q."/>
            <person name="Presley C."/>
            <person name="Deng X."/>
            <person name="Wei C.I."/>
            <person name="Xiao S."/>
        </authorList>
    </citation>
    <scope>NUCLEOTIDE SEQUENCE [LARGE SCALE GENOMIC DNA]</scope>
    <source>
        <strain evidence="2">UMSG3</strain>
    </source>
</reference>
<evidence type="ECO:0000313" key="3">
    <source>
        <dbReference type="Proteomes" id="UP000283383"/>
    </source>
</evidence>
<sequence length="299" mass="34862">MSRNIKSRFNPHVIRAQKEAADQQRRENDQNRRDEELKESLHRKKLREAGDQTASQTLLVTTPVTQGNLSYRNRPEPTLLSSAPQTISIDPNPNPQFVEVDYSESKYQIDLPEDRFLDKQLTAELCTRESNVQQATFDSQNQVRQSEDTEESENTRLRNASANRERKSRIGHRYPSFTRTANDPRLFNNRSNERYNVIYSDQHYHQTHNYPQQTTEPESQPELQQVVPAYEKSRAGPPSDRRILTELAKVYMSDNIKYGGDMYDLLDSKLLIFEDWCNKLKIMGDDRDHAFSIILKGRA</sequence>
<dbReference type="Proteomes" id="UP000283383">
    <property type="component" value="Unassembled WGS sequence"/>
</dbReference>
<protein>
    <submittedName>
        <fullName evidence="2">Uncharacterized protein</fullName>
    </submittedName>
</protein>